<keyword evidence="9" id="KW-0808">Transferase</keyword>
<dbReference type="InterPro" id="IPR003594">
    <property type="entry name" value="HATPase_dom"/>
</dbReference>
<keyword evidence="7" id="KW-0963">Cytoplasm</keyword>
<keyword evidence="16" id="KW-0411">Iron-sulfur</keyword>
<dbReference type="InterPro" id="IPR036890">
    <property type="entry name" value="HATPase_C_sf"/>
</dbReference>
<evidence type="ECO:0000256" key="14">
    <source>
        <dbReference type="ARBA" id="ARBA00023004"/>
    </source>
</evidence>
<dbReference type="AlphaFoldDB" id="A0A327Q1G6"/>
<dbReference type="GO" id="GO:0051539">
    <property type="term" value="F:4 iron, 4 sulfur cluster binding"/>
    <property type="evidence" value="ECO:0007669"/>
    <property type="project" value="UniProtKB-KW"/>
</dbReference>
<dbReference type="SUPFAM" id="SSF55874">
    <property type="entry name" value="ATPase domain of HSP90 chaperone/DNA topoisomerase II/histidine kinase"/>
    <property type="match status" value="1"/>
</dbReference>
<evidence type="ECO:0000256" key="19">
    <source>
        <dbReference type="SAM" id="Phobius"/>
    </source>
</evidence>
<reference evidence="21 22" key="1">
    <citation type="submission" date="2018-06" db="EMBL/GenBank/DDBJ databases">
        <title>Genomic Encyclopedia of Archaeal and Bacterial Type Strains, Phase II (KMG-II): from individual species to whole genera.</title>
        <authorList>
            <person name="Goeker M."/>
        </authorList>
    </citation>
    <scope>NUCLEOTIDE SEQUENCE [LARGE SCALE GENOMIC DNA]</scope>
    <source>
        <strain evidence="21 22">DSM 23857</strain>
    </source>
</reference>
<comment type="caution">
    <text evidence="21">The sequence shown here is derived from an EMBL/GenBank/DDBJ whole genome shotgun (WGS) entry which is preliminary data.</text>
</comment>
<dbReference type="EMBL" id="QLLL01000014">
    <property type="protein sequence ID" value="RAI97714.1"/>
    <property type="molecule type" value="Genomic_DNA"/>
</dbReference>
<dbReference type="GO" id="GO:0005524">
    <property type="term" value="F:ATP binding"/>
    <property type="evidence" value="ECO:0007669"/>
    <property type="project" value="UniProtKB-KW"/>
</dbReference>
<gene>
    <name evidence="21" type="ORF">LX64_05018</name>
</gene>
<proteinExistence type="predicted"/>
<comment type="subcellular location">
    <subcellularLocation>
        <location evidence="3">Cytoplasm</location>
    </subcellularLocation>
</comment>
<dbReference type="PRINTS" id="PR00344">
    <property type="entry name" value="BCTRLSENSOR"/>
</dbReference>
<feature type="domain" description="Histidine kinase" evidence="20">
    <location>
        <begin position="77"/>
        <end position="267"/>
    </location>
</feature>
<dbReference type="EC" id="2.7.13.3" evidence="4"/>
<organism evidence="21 22">
    <name type="scientific">Chitinophaga skermanii</name>
    <dbReference type="NCBI Taxonomy" id="331697"/>
    <lineage>
        <taxon>Bacteria</taxon>
        <taxon>Pseudomonadati</taxon>
        <taxon>Bacteroidota</taxon>
        <taxon>Chitinophagia</taxon>
        <taxon>Chitinophagales</taxon>
        <taxon>Chitinophagaceae</taxon>
        <taxon>Chitinophaga</taxon>
    </lineage>
</organism>
<evidence type="ECO:0000259" key="20">
    <source>
        <dbReference type="PROSITE" id="PS50109"/>
    </source>
</evidence>
<dbReference type="GO" id="GO:0005737">
    <property type="term" value="C:cytoplasm"/>
    <property type="evidence" value="ECO:0007669"/>
    <property type="project" value="UniProtKB-SubCell"/>
</dbReference>
<keyword evidence="13" id="KW-0067">ATP-binding</keyword>
<dbReference type="GO" id="GO:0046872">
    <property type="term" value="F:metal ion binding"/>
    <property type="evidence" value="ECO:0007669"/>
    <property type="project" value="UniProtKB-KW"/>
</dbReference>
<evidence type="ECO:0000256" key="12">
    <source>
        <dbReference type="ARBA" id="ARBA00022777"/>
    </source>
</evidence>
<evidence type="ECO:0000256" key="4">
    <source>
        <dbReference type="ARBA" id="ARBA00012438"/>
    </source>
</evidence>
<dbReference type="InterPro" id="IPR005467">
    <property type="entry name" value="His_kinase_dom"/>
</dbReference>
<keyword evidence="22" id="KW-1185">Reference proteome</keyword>
<keyword evidence="10" id="KW-0479">Metal-binding</keyword>
<dbReference type="Proteomes" id="UP000249547">
    <property type="component" value="Unassembled WGS sequence"/>
</dbReference>
<keyword evidence="19" id="KW-1133">Transmembrane helix</keyword>
<name>A0A327Q1G6_9BACT</name>
<evidence type="ECO:0000256" key="13">
    <source>
        <dbReference type="ARBA" id="ARBA00022840"/>
    </source>
</evidence>
<dbReference type="InterPro" id="IPR050482">
    <property type="entry name" value="Sensor_HK_TwoCompSys"/>
</dbReference>
<dbReference type="GO" id="GO:0046983">
    <property type="term" value="F:protein dimerization activity"/>
    <property type="evidence" value="ECO:0007669"/>
    <property type="project" value="InterPro"/>
</dbReference>
<keyword evidence="15" id="KW-0902">Two-component regulatory system</keyword>
<dbReference type="CDD" id="cd16917">
    <property type="entry name" value="HATPase_UhpB-NarQ-NarX-like"/>
    <property type="match status" value="1"/>
</dbReference>
<sequence>MDIVNTLMVENNSNELMMATIFGSIIFFVFTAFCVSYLLIFRRKRQEHKDQLVASQKEFQAQLLQSQVEVQELTYNGLSRELHDNVGQLLNTALLLLGLAEREIPQPPDTLKTAYATLGDAINELRSLSKSLNREWLEQFNLLDNLTTEVKRLQQPQLSVSTVFPSNTRVELEPAMQIILFRIIQEAMQNAIKHAQASNIQIHLEEKAQQLLVRIIDNGKGFNAKEPTAGLGIKNMQHRVHVLGGQITWESMLPQGTTVQVSIPIKQ</sequence>
<evidence type="ECO:0000256" key="10">
    <source>
        <dbReference type="ARBA" id="ARBA00022723"/>
    </source>
</evidence>
<comment type="cofactor">
    <cofactor evidence="2">
        <name>[4Fe-4S] cluster</name>
        <dbReference type="ChEBI" id="CHEBI:49883"/>
    </cofactor>
</comment>
<evidence type="ECO:0000256" key="8">
    <source>
        <dbReference type="ARBA" id="ARBA00022553"/>
    </source>
</evidence>
<keyword evidence="19" id="KW-0812">Transmembrane</keyword>
<comment type="function">
    <text evidence="17">Member of the two-component regulatory system NreB/NreC involved in the control of dissimilatory nitrate/nitrite reduction in response to oxygen. NreB functions as a direct oxygen sensor histidine kinase which is autophosphorylated, in the absence of oxygen, probably at the conserved histidine residue, and transfers its phosphate group probably to a conserved aspartate residue of NreC. NreB/NreC activates the expression of the nitrate (narGHJI) and nitrite (nir) reductase operons, as well as the putative nitrate transporter gene narT.</text>
</comment>
<dbReference type="Gene3D" id="3.30.565.10">
    <property type="entry name" value="Histidine kinase-like ATPase, C-terminal domain"/>
    <property type="match status" value="1"/>
</dbReference>
<feature type="transmembrane region" description="Helical" evidence="19">
    <location>
        <begin position="16"/>
        <end position="40"/>
    </location>
</feature>
<protein>
    <recommendedName>
        <fullName evidence="5">Oxygen sensor histidine kinase NreB</fullName>
        <ecNumber evidence="4">2.7.13.3</ecNumber>
    </recommendedName>
    <alternativeName>
        <fullName evidence="18">Nitrogen regulation protein B</fullName>
    </alternativeName>
</protein>
<evidence type="ECO:0000313" key="22">
    <source>
        <dbReference type="Proteomes" id="UP000249547"/>
    </source>
</evidence>
<keyword evidence="11" id="KW-0547">Nucleotide-binding</keyword>
<evidence type="ECO:0000256" key="6">
    <source>
        <dbReference type="ARBA" id="ARBA00022485"/>
    </source>
</evidence>
<dbReference type="Pfam" id="PF07730">
    <property type="entry name" value="HisKA_3"/>
    <property type="match status" value="1"/>
</dbReference>
<evidence type="ECO:0000256" key="7">
    <source>
        <dbReference type="ARBA" id="ARBA00022490"/>
    </source>
</evidence>
<dbReference type="OrthoDB" id="5401121at2"/>
<evidence type="ECO:0000256" key="2">
    <source>
        <dbReference type="ARBA" id="ARBA00001966"/>
    </source>
</evidence>
<evidence type="ECO:0000256" key="16">
    <source>
        <dbReference type="ARBA" id="ARBA00023014"/>
    </source>
</evidence>
<evidence type="ECO:0000256" key="3">
    <source>
        <dbReference type="ARBA" id="ARBA00004496"/>
    </source>
</evidence>
<dbReference type="Gene3D" id="1.20.5.1930">
    <property type="match status" value="1"/>
</dbReference>
<dbReference type="SMART" id="SM00387">
    <property type="entry name" value="HATPase_c"/>
    <property type="match status" value="1"/>
</dbReference>
<evidence type="ECO:0000256" key="18">
    <source>
        <dbReference type="ARBA" id="ARBA00030800"/>
    </source>
</evidence>
<keyword evidence="14" id="KW-0408">Iron</keyword>
<comment type="catalytic activity">
    <reaction evidence="1">
        <text>ATP + protein L-histidine = ADP + protein N-phospho-L-histidine.</text>
        <dbReference type="EC" id="2.7.13.3"/>
    </reaction>
</comment>
<evidence type="ECO:0000256" key="9">
    <source>
        <dbReference type="ARBA" id="ARBA00022679"/>
    </source>
</evidence>
<dbReference type="GO" id="GO:0016020">
    <property type="term" value="C:membrane"/>
    <property type="evidence" value="ECO:0007669"/>
    <property type="project" value="InterPro"/>
</dbReference>
<accession>A0A327Q1G6</accession>
<keyword evidence="19" id="KW-0472">Membrane</keyword>
<dbReference type="GO" id="GO:0000155">
    <property type="term" value="F:phosphorelay sensor kinase activity"/>
    <property type="evidence" value="ECO:0007669"/>
    <property type="project" value="InterPro"/>
</dbReference>
<dbReference type="RefSeq" id="WP_158538732.1">
    <property type="nucleotide sequence ID" value="NZ_QLLL01000014.1"/>
</dbReference>
<keyword evidence="6" id="KW-0004">4Fe-4S</keyword>
<dbReference type="InterPro" id="IPR004358">
    <property type="entry name" value="Sig_transdc_His_kin-like_C"/>
</dbReference>
<evidence type="ECO:0000256" key="5">
    <source>
        <dbReference type="ARBA" id="ARBA00017322"/>
    </source>
</evidence>
<dbReference type="PANTHER" id="PTHR24421">
    <property type="entry name" value="NITRATE/NITRITE SENSOR PROTEIN NARX-RELATED"/>
    <property type="match status" value="1"/>
</dbReference>
<dbReference type="InterPro" id="IPR011712">
    <property type="entry name" value="Sig_transdc_His_kin_sub3_dim/P"/>
</dbReference>
<evidence type="ECO:0000313" key="21">
    <source>
        <dbReference type="EMBL" id="RAI97714.1"/>
    </source>
</evidence>
<evidence type="ECO:0000256" key="11">
    <source>
        <dbReference type="ARBA" id="ARBA00022741"/>
    </source>
</evidence>
<dbReference type="PROSITE" id="PS50109">
    <property type="entry name" value="HIS_KIN"/>
    <property type="match status" value="1"/>
</dbReference>
<dbReference type="PANTHER" id="PTHR24421:SF10">
    <property type="entry name" value="NITRATE_NITRITE SENSOR PROTEIN NARQ"/>
    <property type="match status" value="1"/>
</dbReference>
<evidence type="ECO:0000256" key="1">
    <source>
        <dbReference type="ARBA" id="ARBA00000085"/>
    </source>
</evidence>
<dbReference type="Pfam" id="PF02518">
    <property type="entry name" value="HATPase_c"/>
    <property type="match status" value="1"/>
</dbReference>
<evidence type="ECO:0000256" key="15">
    <source>
        <dbReference type="ARBA" id="ARBA00023012"/>
    </source>
</evidence>
<keyword evidence="8" id="KW-0597">Phosphoprotein</keyword>
<evidence type="ECO:0000256" key="17">
    <source>
        <dbReference type="ARBA" id="ARBA00024827"/>
    </source>
</evidence>
<keyword evidence="12 21" id="KW-0418">Kinase</keyword>